<feature type="domain" description="Zn(2)-C6 fungal-type" evidence="5">
    <location>
        <begin position="54"/>
        <end position="81"/>
    </location>
</feature>
<evidence type="ECO:0000256" key="2">
    <source>
        <dbReference type="ARBA" id="ARBA00022723"/>
    </source>
</evidence>
<dbReference type="Proteomes" id="UP000275078">
    <property type="component" value="Unassembled WGS sequence"/>
</dbReference>
<dbReference type="InterPro" id="IPR036864">
    <property type="entry name" value="Zn2-C6_fun-type_DNA-bd_sf"/>
</dbReference>
<feature type="region of interest" description="Disordered" evidence="4">
    <location>
        <begin position="636"/>
        <end position="657"/>
    </location>
</feature>
<dbReference type="Pfam" id="PF04082">
    <property type="entry name" value="Fungal_trans"/>
    <property type="match status" value="1"/>
</dbReference>
<feature type="compositionally biased region" description="Pro residues" evidence="4">
    <location>
        <begin position="18"/>
        <end position="35"/>
    </location>
</feature>
<keyword evidence="7" id="KW-1185">Reference proteome</keyword>
<dbReference type="SUPFAM" id="SSF57701">
    <property type="entry name" value="Zn2/Cys6 DNA-binding domain"/>
    <property type="match status" value="1"/>
</dbReference>
<dbReference type="Gene3D" id="4.10.240.10">
    <property type="entry name" value="Zn(2)-C6 fungal-type DNA-binding domain"/>
    <property type="match status" value="1"/>
</dbReference>
<evidence type="ECO:0000313" key="7">
    <source>
        <dbReference type="Proteomes" id="UP000275078"/>
    </source>
</evidence>
<dbReference type="CDD" id="cd12148">
    <property type="entry name" value="fungal_TF_MHR"/>
    <property type="match status" value="1"/>
</dbReference>
<dbReference type="Pfam" id="PF00172">
    <property type="entry name" value="Zn_clus"/>
    <property type="match status" value="1"/>
</dbReference>
<evidence type="ECO:0000313" key="6">
    <source>
        <dbReference type="EMBL" id="RPA82243.1"/>
    </source>
</evidence>
<dbReference type="CDD" id="cd00067">
    <property type="entry name" value="GAL4"/>
    <property type="match status" value="1"/>
</dbReference>
<feature type="region of interest" description="Disordered" evidence="4">
    <location>
        <begin position="1"/>
        <end position="46"/>
    </location>
</feature>
<dbReference type="PANTHER" id="PTHR31001:SF85">
    <property type="entry name" value="ZN(II)2CYS6 TRANSCRIPTION FACTOR (EUROFUNG)"/>
    <property type="match status" value="1"/>
</dbReference>
<evidence type="ECO:0000259" key="5">
    <source>
        <dbReference type="PROSITE" id="PS50048"/>
    </source>
</evidence>
<dbReference type="InterPro" id="IPR007219">
    <property type="entry name" value="XnlR_reg_dom"/>
</dbReference>
<dbReference type="GO" id="GO:0008270">
    <property type="term" value="F:zinc ion binding"/>
    <property type="evidence" value="ECO:0007669"/>
    <property type="project" value="InterPro"/>
</dbReference>
<reference evidence="6 7" key="1">
    <citation type="journal article" date="2018" name="Nat. Ecol. Evol.">
        <title>Pezizomycetes genomes reveal the molecular basis of ectomycorrhizal truffle lifestyle.</title>
        <authorList>
            <person name="Murat C."/>
            <person name="Payen T."/>
            <person name="Noel B."/>
            <person name="Kuo A."/>
            <person name="Morin E."/>
            <person name="Chen J."/>
            <person name="Kohler A."/>
            <person name="Krizsan K."/>
            <person name="Balestrini R."/>
            <person name="Da Silva C."/>
            <person name="Montanini B."/>
            <person name="Hainaut M."/>
            <person name="Levati E."/>
            <person name="Barry K.W."/>
            <person name="Belfiori B."/>
            <person name="Cichocki N."/>
            <person name="Clum A."/>
            <person name="Dockter R.B."/>
            <person name="Fauchery L."/>
            <person name="Guy J."/>
            <person name="Iotti M."/>
            <person name="Le Tacon F."/>
            <person name="Lindquist E.A."/>
            <person name="Lipzen A."/>
            <person name="Malagnac F."/>
            <person name="Mello A."/>
            <person name="Molinier V."/>
            <person name="Miyauchi S."/>
            <person name="Poulain J."/>
            <person name="Riccioni C."/>
            <person name="Rubini A."/>
            <person name="Sitrit Y."/>
            <person name="Splivallo R."/>
            <person name="Traeger S."/>
            <person name="Wang M."/>
            <person name="Zifcakova L."/>
            <person name="Wipf D."/>
            <person name="Zambonelli A."/>
            <person name="Paolocci F."/>
            <person name="Nowrousian M."/>
            <person name="Ottonello S."/>
            <person name="Baldrian P."/>
            <person name="Spatafora J.W."/>
            <person name="Henrissat B."/>
            <person name="Nagy L.G."/>
            <person name="Aury J.M."/>
            <person name="Wincker P."/>
            <person name="Grigoriev I.V."/>
            <person name="Bonfante P."/>
            <person name="Martin F.M."/>
        </authorList>
    </citation>
    <scope>NUCLEOTIDE SEQUENCE [LARGE SCALE GENOMIC DNA]</scope>
    <source>
        <strain evidence="6 7">RN42</strain>
    </source>
</reference>
<feature type="region of interest" description="Disordered" evidence="4">
    <location>
        <begin position="123"/>
        <end position="146"/>
    </location>
</feature>
<dbReference type="STRING" id="1160509.A0A3N4I829"/>
<evidence type="ECO:0000256" key="3">
    <source>
        <dbReference type="ARBA" id="ARBA00023242"/>
    </source>
</evidence>
<evidence type="ECO:0000256" key="4">
    <source>
        <dbReference type="SAM" id="MobiDB-lite"/>
    </source>
</evidence>
<dbReference type="GO" id="GO:0003677">
    <property type="term" value="F:DNA binding"/>
    <property type="evidence" value="ECO:0007669"/>
    <property type="project" value="InterPro"/>
</dbReference>
<dbReference type="AlphaFoldDB" id="A0A3N4I829"/>
<dbReference type="OrthoDB" id="2269373at2759"/>
<dbReference type="GO" id="GO:0000981">
    <property type="term" value="F:DNA-binding transcription factor activity, RNA polymerase II-specific"/>
    <property type="evidence" value="ECO:0007669"/>
    <property type="project" value="InterPro"/>
</dbReference>
<keyword evidence="3" id="KW-0539">Nucleus</keyword>
<dbReference type="SMART" id="SM00906">
    <property type="entry name" value="Fungal_trans"/>
    <property type="match status" value="1"/>
</dbReference>
<accession>A0A3N4I829</accession>
<dbReference type="InterPro" id="IPR050613">
    <property type="entry name" value="Sec_Metabolite_Reg"/>
</dbReference>
<proteinExistence type="predicted"/>
<organism evidence="6 7">
    <name type="scientific">Ascobolus immersus RN42</name>
    <dbReference type="NCBI Taxonomy" id="1160509"/>
    <lineage>
        <taxon>Eukaryota</taxon>
        <taxon>Fungi</taxon>
        <taxon>Dikarya</taxon>
        <taxon>Ascomycota</taxon>
        <taxon>Pezizomycotina</taxon>
        <taxon>Pezizomycetes</taxon>
        <taxon>Pezizales</taxon>
        <taxon>Ascobolaceae</taxon>
        <taxon>Ascobolus</taxon>
    </lineage>
</organism>
<keyword evidence="2" id="KW-0479">Metal-binding</keyword>
<sequence>MSAPPPLPTLQQFLPQQQQPPPSQQLPQASQPPPSDSHLPTYPVTPAKPPRVHSCVLCQQRKVKCDRQTPCSNCKKARVECLSSVSIRPRRRKRRFPEAELLARLRKYEDMLKELGVKLEGDGEKEVPNVEGNGGTPGTEQEEDGCNVDEARVRKTSVNGAWAAMSDEFRDIEEALLGSSEDELETSITRTYDSLYTSDGTELLGFPSNTDIDLTAVHPNPIQICQLWQVFLENVNPLLKIFHTPTTQQQVFQIAGSPGMTASTREMDALLFGIYAFAVVTMDEGQCEMVFGAGNGSGGKKKEMLAKFHYGCRIALVRADFMRSGDITVLQAFLLYLHSVRQILDPRSLFLLTGLSIRIAQRLNLHRPMALTPFETELRRRLWWQLLLLDTRMAELSGSGTSSLTTHWTTPLPSNINDAALYPAMTTPPPSTQGITESLFILLRSELLAFTTTLRLAPPKSREKAISDLESHLNTTYLTHADPNIPLHALTLLTASTALAKMRLHLYTRTTPPSREQAFTHALTMLQNLAACFSNRTIITNWKWFVVMNIPLDAYIFILSSLRLSPSDNLALKAWAVLDELNRTRDLTKRREGQGEEEDVMHQRLCSLAVKAWEAREKREGVVPVPGWIARAREEVRRRRKGESEGSTPGFGGMGLGVEMGGGLAEGGLNGMNTGMNVGGGLGGQGVFGEEFMGGVGQGMEWYWEAGGLY</sequence>
<evidence type="ECO:0000256" key="1">
    <source>
        <dbReference type="ARBA" id="ARBA00004123"/>
    </source>
</evidence>
<gene>
    <name evidence="6" type="ORF">BJ508DRAFT_225075</name>
</gene>
<dbReference type="PANTHER" id="PTHR31001">
    <property type="entry name" value="UNCHARACTERIZED TRANSCRIPTIONAL REGULATORY PROTEIN"/>
    <property type="match status" value="1"/>
</dbReference>
<dbReference type="GO" id="GO:0005634">
    <property type="term" value="C:nucleus"/>
    <property type="evidence" value="ECO:0007669"/>
    <property type="project" value="UniProtKB-SubCell"/>
</dbReference>
<dbReference type="PROSITE" id="PS50048">
    <property type="entry name" value="ZN2_CY6_FUNGAL_2"/>
    <property type="match status" value="1"/>
</dbReference>
<dbReference type="EMBL" id="ML119673">
    <property type="protein sequence ID" value="RPA82243.1"/>
    <property type="molecule type" value="Genomic_DNA"/>
</dbReference>
<dbReference type="SMART" id="SM00066">
    <property type="entry name" value="GAL4"/>
    <property type="match status" value="1"/>
</dbReference>
<dbReference type="InterPro" id="IPR001138">
    <property type="entry name" value="Zn2Cys6_DnaBD"/>
</dbReference>
<name>A0A3N4I829_ASCIM</name>
<comment type="subcellular location">
    <subcellularLocation>
        <location evidence="1">Nucleus</location>
    </subcellularLocation>
</comment>
<protein>
    <recommendedName>
        <fullName evidence="5">Zn(2)-C6 fungal-type domain-containing protein</fullName>
    </recommendedName>
</protein>
<dbReference type="GO" id="GO:0006351">
    <property type="term" value="P:DNA-templated transcription"/>
    <property type="evidence" value="ECO:0007669"/>
    <property type="project" value="InterPro"/>
</dbReference>